<evidence type="ECO:0000313" key="11">
    <source>
        <dbReference type="EMBL" id="RID90864.1"/>
    </source>
</evidence>
<keyword evidence="12" id="KW-1185">Reference proteome</keyword>
<keyword evidence="6 8" id="KW-0472">Membrane</keyword>
<reference evidence="11 12" key="1">
    <citation type="submission" date="2018-09" db="EMBL/GenBank/DDBJ databases">
        <title>Gemmobacter lutimaris sp. nov., a marine bacterium isolated from tidal flat.</title>
        <authorList>
            <person name="Lee D.W."/>
            <person name="Yoo Y."/>
            <person name="Kim J.-J."/>
            <person name="Kim B.S."/>
        </authorList>
    </citation>
    <scope>NUCLEOTIDE SEQUENCE [LARGE SCALE GENOMIC DNA]</scope>
    <source>
        <strain evidence="11 12">YJ-T1-11</strain>
    </source>
</reference>
<evidence type="ECO:0000256" key="1">
    <source>
        <dbReference type="ARBA" id="ARBA00004162"/>
    </source>
</evidence>
<dbReference type="InterPro" id="IPR050330">
    <property type="entry name" value="Bact_OuterMem_StrucFunc"/>
</dbReference>
<dbReference type="Gene3D" id="3.30.1330.60">
    <property type="entry name" value="OmpA-like domain"/>
    <property type="match status" value="1"/>
</dbReference>
<evidence type="ECO:0000256" key="6">
    <source>
        <dbReference type="ARBA" id="ARBA00023136"/>
    </source>
</evidence>
<organism evidence="11 12">
    <name type="scientific">Gemmobacter lutimaris</name>
    <dbReference type="NCBI Taxonomy" id="2306023"/>
    <lineage>
        <taxon>Bacteria</taxon>
        <taxon>Pseudomonadati</taxon>
        <taxon>Pseudomonadota</taxon>
        <taxon>Alphaproteobacteria</taxon>
        <taxon>Rhodobacterales</taxon>
        <taxon>Paracoccaceae</taxon>
        <taxon>Gemmobacter</taxon>
    </lineage>
</organism>
<dbReference type="Pfam" id="PF13677">
    <property type="entry name" value="MotB_plug"/>
    <property type="match status" value="1"/>
</dbReference>
<dbReference type="Proteomes" id="UP000266649">
    <property type="component" value="Unassembled WGS sequence"/>
</dbReference>
<evidence type="ECO:0000259" key="10">
    <source>
        <dbReference type="Pfam" id="PF13677"/>
    </source>
</evidence>
<feature type="region of interest" description="Disordered" evidence="7">
    <location>
        <begin position="91"/>
        <end position="112"/>
    </location>
</feature>
<evidence type="ECO:0000259" key="9">
    <source>
        <dbReference type="Pfam" id="PF00691"/>
    </source>
</evidence>
<feature type="domain" description="Motility protein B-like N-terminal" evidence="10">
    <location>
        <begin position="14"/>
        <end position="65"/>
    </location>
</feature>
<dbReference type="GO" id="GO:0005886">
    <property type="term" value="C:plasma membrane"/>
    <property type="evidence" value="ECO:0007669"/>
    <property type="project" value="UniProtKB-SubCell"/>
</dbReference>
<dbReference type="SUPFAM" id="SSF103088">
    <property type="entry name" value="OmpA-like"/>
    <property type="match status" value="1"/>
</dbReference>
<comment type="subcellular location">
    <subcellularLocation>
        <location evidence="1">Cell membrane</location>
        <topology evidence="1">Single-pass membrane protein</topology>
    </subcellularLocation>
</comment>
<dbReference type="PANTHER" id="PTHR30329:SF21">
    <property type="entry name" value="LIPOPROTEIN YIAD-RELATED"/>
    <property type="match status" value="1"/>
</dbReference>
<sequence length="270" mass="28828">MAGKNSAAPVIIKRKKIVGGEGHHGGAWKVAYADFVTAMMAFFLLMWLLGATTEEQRKGVADYFAPTASISPSGGGVDVLGGDSQFAQEARARSGTGLAGGRSPSETGDGAAGELREIKSEIDKHLTAFSGESMTMQRALRHVVTRVTDEGLVIEIFDLEGAPLFAPETATPEPVLRSIAAMLAEVLGITRNELAVNGHVRSYPMALARNPMWELSASRADALRGLLQGAGVPATRLRRISGHADRRPVTSDPMASRNNRVDVVLLRRDR</sequence>
<evidence type="ECO:0000313" key="12">
    <source>
        <dbReference type="Proteomes" id="UP000266649"/>
    </source>
</evidence>
<evidence type="ECO:0000256" key="3">
    <source>
        <dbReference type="ARBA" id="ARBA00022475"/>
    </source>
</evidence>
<keyword evidence="5 8" id="KW-1133">Transmembrane helix</keyword>
<evidence type="ECO:0000256" key="7">
    <source>
        <dbReference type="SAM" id="MobiDB-lite"/>
    </source>
</evidence>
<evidence type="ECO:0000256" key="2">
    <source>
        <dbReference type="ARBA" id="ARBA00008914"/>
    </source>
</evidence>
<dbReference type="EMBL" id="QXXQ01000010">
    <property type="protein sequence ID" value="RID90864.1"/>
    <property type="molecule type" value="Genomic_DNA"/>
</dbReference>
<evidence type="ECO:0000256" key="5">
    <source>
        <dbReference type="ARBA" id="ARBA00022989"/>
    </source>
</evidence>
<keyword evidence="4 8" id="KW-0812">Transmembrane</keyword>
<dbReference type="Pfam" id="PF00691">
    <property type="entry name" value="OmpA"/>
    <property type="match status" value="1"/>
</dbReference>
<dbReference type="OrthoDB" id="7170686at2"/>
<comment type="caution">
    <text evidence="11">The sequence shown here is derived from an EMBL/GenBank/DDBJ whole genome shotgun (WGS) entry which is preliminary data.</text>
</comment>
<dbReference type="AlphaFoldDB" id="A0A398BMF7"/>
<dbReference type="PANTHER" id="PTHR30329">
    <property type="entry name" value="STATOR ELEMENT OF FLAGELLAR MOTOR COMPLEX"/>
    <property type="match status" value="1"/>
</dbReference>
<evidence type="ECO:0000256" key="4">
    <source>
        <dbReference type="ARBA" id="ARBA00022692"/>
    </source>
</evidence>
<proteinExistence type="inferred from homology"/>
<keyword evidence="3" id="KW-1003">Cell membrane</keyword>
<evidence type="ECO:0000256" key="8">
    <source>
        <dbReference type="SAM" id="Phobius"/>
    </source>
</evidence>
<name>A0A398BMF7_9RHOB</name>
<accession>A0A398BMF7</accession>
<comment type="similarity">
    <text evidence="2">Belongs to the MotB family.</text>
</comment>
<dbReference type="InterPro" id="IPR006665">
    <property type="entry name" value="OmpA-like"/>
</dbReference>
<dbReference type="InterPro" id="IPR036737">
    <property type="entry name" value="OmpA-like_sf"/>
</dbReference>
<feature type="domain" description="OmpA-like" evidence="9">
    <location>
        <begin position="175"/>
        <end position="259"/>
    </location>
</feature>
<dbReference type="RefSeq" id="WP_119135853.1">
    <property type="nucleotide sequence ID" value="NZ_QXXQ01000010.1"/>
</dbReference>
<gene>
    <name evidence="11" type="ORF">D2N39_16355</name>
</gene>
<feature type="transmembrane region" description="Helical" evidence="8">
    <location>
        <begin position="30"/>
        <end position="49"/>
    </location>
</feature>
<protein>
    <submittedName>
        <fullName evidence="11">Chemotaxis protein MotB</fullName>
    </submittedName>
</protein>
<dbReference type="InterPro" id="IPR025713">
    <property type="entry name" value="MotB-like_N_dom"/>
</dbReference>